<feature type="domain" description="C2H2-type" evidence="6">
    <location>
        <begin position="712"/>
        <end position="740"/>
    </location>
</feature>
<keyword evidence="3 5" id="KW-0863">Zinc-finger</keyword>
<evidence type="ECO:0000256" key="1">
    <source>
        <dbReference type="ARBA" id="ARBA00022723"/>
    </source>
</evidence>
<evidence type="ECO:0000259" key="7">
    <source>
        <dbReference type="PROSITE" id="PS50819"/>
    </source>
</evidence>
<dbReference type="GO" id="GO:0000981">
    <property type="term" value="F:DNA-binding transcription factor activity, RNA polymerase II-specific"/>
    <property type="evidence" value="ECO:0007669"/>
    <property type="project" value="TreeGrafter"/>
</dbReference>
<evidence type="ECO:0000256" key="5">
    <source>
        <dbReference type="PROSITE-ProRule" id="PRU00042"/>
    </source>
</evidence>
<dbReference type="GO" id="GO:0000977">
    <property type="term" value="F:RNA polymerase II transcription regulatory region sequence-specific DNA binding"/>
    <property type="evidence" value="ECO:0007669"/>
    <property type="project" value="TreeGrafter"/>
</dbReference>
<dbReference type="InterPro" id="IPR006142">
    <property type="entry name" value="INTEIN"/>
</dbReference>
<protein>
    <recommendedName>
        <fullName evidence="10">C2H2-type domain-containing protein</fullName>
    </recommendedName>
</protein>
<dbReference type="PROSITE" id="PS00028">
    <property type="entry name" value="ZINC_FINGER_C2H2_1"/>
    <property type="match status" value="5"/>
</dbReference>
<evidence type="ECO:0000256" key="2">
    <source>
        <dbReference type="ARBA" id="ARBA00022737"/>
    </source>
</evidence>
<dbReference type="Gene3D" id="3.30.160.60">
    <property type="entry name" value="Classic Zinc Finger"/>
    <property type="match status" value="1"/>
</dbReference>
<dbReference type="InterPro" id="IPR036236">
    <property type="entry name" value="Znf_C2H2_sf"/>
</dbReference>
<dbReference type="PANTHER" id="PTHR24409">
    <property type="entry name" value="ZINC FINGER PROTEIN 142"/>
    <property type="match status" value="1"/>
</dbReference>
<dbReference type="InterPro" id="IPR027434">
    <property type="entry name" value="Homing_endonucl"/>
</dbReference>
<evidence type="ECO:0000259" key="6">
    <source>
        <dbReference type="PROSITE" id="PS50157"/>
    </source>
</evidence>
<organism evidence="8 9">
    <name type="scientific">Wallemia mellicola</name>
    <dbReference type="NCBI Taxonomy" id="1708541"/>
    <lineage>
        <taxon>Eukaryota</taxon>
        <taxon>Fungi</taxon>
        <taxon>Dikarya</taxon>
        <taxon>Basidiomycota</taxon>
        <taxon>Wallemiomycotina</taxon>
        <taxon>Wallemiomycetes</taxon>
        <taxon>Wallemiales</taxon>
        <taxon>Wallemiaceae</taxon>
        <taxon>Wallemia</taxon>
    </lineage>
</organism>
<gene>
    <name evidence="8" type="ORF">E3Q10_01489</name>
</gene>
<comment type="caution">
    <text evidence="8">The sequence shown here is derived from an EMBL/GenBank/DDBJ whole genome shotgun (WGS) entry which is preliminary data.</text>
</comment>
<dbReference type="GO" id="GO:0016539">
    <property type="term" value="P:intein-mediated protein splicing"/>
    <property type="evidence" value="ECO:0007669"/>
    <property type="project" value="InterPro"/>
</dbReference>
<dbReference type="SMART" id="SM00355">
    <property type="entry name" value="ZnF_C2H2"/>
    <property type="match status" value="8"/>
</dbReference>
<evidence type="ECO:0008006" key="10">
    <source>
        <dbReference type="Google" id="ProtNLM"/>
    </source>
</evidence>
<dbReference type="GO" id="GO:0004519">
    <property type="term" value="F:endonuclease activity"/>
    <property type="evidence" value="ECO:0007669"/>
    <property type="project" value="InterPro"/>
</dbReference>
<dbReference type="GO" id="GO:0008270">
    <property type="term" value="F:zinc ion binding"/>
    <property type="evidence" value="ECO:0007669"/>
    <property type="project" value="UniProtKB-KW"/>
</dbReference>
<evidence type="ECO:0000256" key="3">
    <source>
        <dbReference type="ARBA" id="ARBA00022771"/>
    </source>
</evidence>
<feature type="domain" description="DOD-type homing endonuclease" evidence="7">
    <location>
        <begin position="234"/>
        <end position="380"/>
    </location>
</feature>
<dbReference type="SUPFAM" id="SSF57667">
    <property type="entry name" value="beta-beta-alpha zinc fingers"/>
    <property type="match status" value="1"/>
</dbReference>
<feature type="domain" description="C2H2-type" evidence="6">
    <location>
        <begin position="739"/>
        <end position="762"/>
    </location>
</feature>
<sequence length="1320" mass="151337">MEDILLVRLYGENTNNIQRSGFDDVLNNNSNYITSTEDIRVTSPRELQEFVESHLPYSANELCVDNALRKLSSLHIRNDIPHIDLVNGMVALTKNNEIVYREPQDVQVGDRILSHRPQDNCCYWQKVFAFEHIHLQAEDLIHVANLEAGESDMSKDYGITFTTPRYERVPCVTETNDKYFKSYTMETLEDIVVDKCIFQYRSPGGISSTNDIPEDLSNYLGLKTFEKKIAFLELVGMFIGDGHINLSLSYINFKHYKAEDTVYLTNIGKCLGLHYTTTSDLSETFPPNTFCKLRSFRIYTPQYVSYFQHQFNRPRDGRPSRSEVIKDIPTYLISTNRTYCQALLKGLHQADGQVYQNKIYGSEKVPFKVYVTAILAGFSPRNVLQSEEGPTEVMGLPGTATRDLYGTSWLDKKVVYTYRSQFVEDKMVSESTLGLRGIRLYLNQPNVYVSTLNRVIGSNSVEKVSTIERPVLLGCDTKNLHDEESQGYVIDMKKSVDMLQFGYNATAPMRHKQHVTALSLAKNDDAQLSLEELFNPSRLVLPDEFADLEGLEGFCDNDEQSAFLVKCKSFISKEIRILLAKADIKPLGSNQEEFKRLRRSFTRDFTYQCGRYGCTVTGWPRSLDKLTVVAYSTSQCYQMARHLLFRRLEIRRITPFDSKSLIRPYISLHTNKKTDALEGEDLDDGIGVDDDGVPCFKTSDIRNEELINVEARQCNLCLKTFPSEAALQTHYYFSTTGPIPCDQCNHKFHTKKHLESHKGHIHGIMRVSICEQCGLTFLELDQLLDHYCSVSIGNLACTVNNCQHRFKSIEDLQIHIKICHKKRQKRFLCTCGYEVDSLYTFENHFRRFAENNHKLKCPFCPHNFPSHGARGSHITTIHSEDAQSVYYDVRKNEYISVGDTGSTETQLLRNGNPCYQVLKSCESCEFTGTDTELQEHYAIVGDPKNLEICAICQHRFPDAMWVTMHRDIDHHNVVENTPQDLEISAPVDPPREEAPYAIPTSNGSFRCSICRYEDGEDKVNHHINISSITVGKKLHLCKLCTHTFRLPGTYARHVIRDHEKEWSALPHKGEMIATGTRTYKENLQIFYCSECGCSGIKSSIQVHLVVSNAIGTPVFRCPFCRHSFNSSVSQSLHITKFHRDQYNASQNLVLIEKYGCGIELTTKGPFKCQKCKRVDGLRQAIVVHIAETARPDNLQDRKSGFKCQYDSHWFKNKAQFTKHIRNFCYKGTREGPNETIQRKQCPVLFREETRGYFIKDDDLKVCSVCAFKGDNESFQLHLELTQVTSRDKDTRHGCGYCSHTFKCENDRFWHEVSIHPYDVM</sequence>
<evidence type="ECO:0000313" key="9">
    <source>
        <dbReference type="Proteomes" id="UP000305647"/>
    </source>
</evidence>
<dbReference type="InterPro" id="IPR013087">
    <property type="entry name" value="Znf_C2H2_type"/>
</dbReference>
<dbReference type="Gene3D" id="3.10.28.10">
    <property type="entry name" value="Homing endonucleases"/>
    <property type="match status" value="1"/>
</dbReference>
<keyword evidence="2" id="KW-0677">Repeat</keyword>
<dbReference type="PRINTS" id="PR00379">
    <property type="entry name" value="INTEIN"/>
</dbReference>
<name>A0A4T0R1Z2_9BASI</name>
<proteinExistence type="predicted"/>
<dbReference type="EMBL" id="SPRO01000011">
    <property type="protein sequence ID" value="TIC31736.1"/>
    <property type="molecule type" value="Genomic_DNA"/>
</dbReference>
<keyword evidence="4" id="KW-0862">Zinc</keyword>
<keyword evidence="1" id="KW-0479">Metal-binding</keyword>
<dbReference type="InterPro" id="IPR004042">
    <property type="entry name" value="Intein_endonuc_central"/>
</dbReference>
<dbReference type="PROSITE" id="PS50157">
    <property type="entry name" value="ZINC_FINGER_C2H2_2"/>
    <property type="match status" value="2"/>
</dbReference>
<dbReference type="GO" id="GO:0005634">
    <property type="term" value="C:nucleus"/>
    <property type="evidence" value="ECO:0007669"/>
    <property type="project" value="TreeGrafter"/>
</dbReference>
<accession>A0A4T0R1Z2</accession>
<evidence type="ECO:0000313" key="8">
    <source>
        <dbReference type="EMBL" id="TIC31736.1"/>
    </source>
</evidence>
<dbReference type="Proteomes" id="UP000305647">
    <property type="component" value="Unassembled WGS sequence"/>
</dbReference>
<evidence type="ECO:0000256" key="4">
    <source>
        <dbReference type="ARBA" id="ARBA00022833"/>
    </source>
</evidence>
<reference evidence="8 9" key="1">
    <citation type="submission" date="2019-03" db="EMBL/GenBank/DDBJ databases">
        <title>Sequencing 25 genomes of Wallemia mellicola.</title>
        <authorList>
            <person name="Gostincar C."/>
        </authorList>
    </citation>
    <scope>NUCLEOTIDE SEQUENCE [LARGE SCALE GENOMIC DNA]</scope>
    <source>
        <strain evidence="8 9">EXF-8738</strain>
    </source>
</reference>
<dbReference type="PANTHER" id="PTHR24409:SF295">
    <property type="entry name" value="AZ2-RELATED"/>
    <property type="match status" value="1"/>
</dbReference>
<dbReference type="PROSITE" id="PS50819">
    <property type="entry name" value="INTEIN_ENDONUCLEASE"/>
    <property type="match status" value="1"/>
</dbReference>